<keyword evidence="4" id="KW-1185">Reference proteome</keyword>
<keyword evidence="1" id="KW-0808">Transferase</keyword>
<dbReference type="PANTHER" id="PTHR12526:SF638">
    <property type="entry name" value="SPORE COAT PROTEIN SA"/>
    <property type="match status" value="1"/>
</dbReference>
<dbReference type="SUPFAM" id="SSF53756">
    <property type="entry name" value="UDP-Glycosyltransferase/glycogen phosphorylase"/>
    <property type="match status" value="1"/>
</dbReference>
<dbReference type="OrthoDB" id="477186at2"/>
<dbReference type="CDD" id="cd01635">
    <property type="entry name" value="Glycosyltransferase_GTB-type"/>
    <property type="match status" value="1"/>
</dbReference>
<reference evidence="3 4" key="1">
    <citation type="submission" date="2016-09" db="EMBL/GenBank/DDBJ databases">
        <title>genome sequence of Mycobacterium sp. 739 SCH.</title>
        <authorList>
            <person name="Greninger A.L."/>
            <person name="Qin X."/>
            <person name="Jerome K."/>
            <person name="Vora S."/>
            <person name="Quinn K."/>
        </authorList>
    </citation>
    <scope>NUCLEOTIDE SEQUENCE [LARGE SCALE GENOMIC DNA]</scope>
    <source>
        <strain evidence="3 4">SCH</strain>
    </source>
</reference>
<proteinExistence type="predicted"/>
<dbReference type="EMBL" id="MCHX01000002">
    <property type="protein sequence ID" value="OFJ55608.1"/>
    <property type="molecule type" value="Genomic_DNA"/>
</dbReference>
<dbReference type="Proteomes" id="UP000178953">
    <property type="component" value="Unassembled WGS sequence"/>
</dbReference>
<comment type="caution">
    <text evidence="3">The sequence shown here is derived from an EMBL/GenBank/DDBJ whole genome shotgun (WGS) entry which is preliminary data.</text>
</comment>
<evidence type="ECO:0000256" key="1">
    <source>
        <dbReference type="ARBA" id="ARBA00022679"/>
    </source>
</evidence>
<dbReference type="GO" id="GO:0016757">
    <property type="term" value="F:glycosyltransferase activity"/>
    <property type="evidence" value="ECO:0007669"/>
    <property type="project" value="TreeGrafter"/>
</dbReference>
<feature type="domain" description="Glycosyl transferase family 1" evidence="2">
    <location>
        <begin position="234"/>
        <end position="388"/>
    </location>
</feature>
<evidence type="ECO:0000313" key="4">
    <source>
        <dbReference type="Proteomes" id="UP000178953"/>
    </source>
</evidence>
<protein>
    <recommendedName>
        <fullName evidence="2">Glycosyl transferase family 1 domain-containing protein</fullName>
    </recommendedName>
</protein>
<gene>
    <name evidence="3" type="ORF">BEL07_01530</name>
</gene>
<evidence type="ECO:0000259" key="2">
    <source>
        <dbReference type="Pfam" id="PF00534"/>
    </source>
</evidence>
<evidence type="ECO:0000313" key="3">
    <source>
        <dbReference type="EMBL" id="OFJ55608.1"/>
    </source>
</evidence>
<dbReference type="PANTHER" id="PTHR12526">
    <property type="entry name" value="GLYCOSYLTRANSFERASE"/>
    <property type="match status" value="1"/>
</dbReference>
<name>A0A1E8QAJ0_9MYCO</name>
<dbReference type="AlphaFoldDB" id="A0A1E8QAJ0"/>
<organism evidence="3 4">
    <name type="scientific">Mycolicibacterium grossiae</name>
    <dbReference type="NCBI Taxonomy" id="1552759"/>
    <lineage>
        <taxon>Bacteria</taxon>
        <taxon>Bacillati</taxon>
        <taxon>Actinomycetota</taxon>
        <taxon>Actinomycetes</taxon>
        <taxon>Mycobacteriales</taxon>
        <taxon>Mycobacteriaceae</taxon>
        <taxon>Mycolicibacterium</taxon>
    </lineage>
</organism>
<sequence length="428" mass="48359">MLAVQTPAYEDPTGWIALESAFARHVVALREEVGNEIERIVLVCPRMSKQVYGAQRHHMTVLRDSDGVEILCPYDEDDSSLAFWTRSFLASLPPLWKQMKRARVLHSGMAFNIRRPLLALLNVMAWLQDLPTLFVLDIDFREDARRYRRLGQWSIWKYALNAFVLEPFRRLQLHLAPLMSDLVLFKGSSLVADYGRGLPHVHAFYDTVHSANDVLSEAAVQRRQGWLATSESPTFILCYFGRFTWKKGLDRIVEAISIARQSDCDIQLLLIGGGDLEEALRTQIESLGLTDCVKVHPQVEYGRRLFELLEAVHACVAAPLVEDTPRAAFDAFARGLPIVSFDTAYFRDLQQESGAVALASWPDSESLAAAIVALAADRGLLAGMAKNAVRFAATNTQDTWLQRRNEWSRRYLLDGRDVDDHEARVDCN</sequence>
<dbReference type="Gene3D" id="3.40.50.2000">
    <property type="entry name" value="Glycogen Phosphorylase B"/>
    <property type="match status" value="1"/>
</dbReference>
<accession>A0A1E8QAJ0</accession>
<dbReference type="Pfam" id="PF00534">
    <property type="entry name" value="Glycos_transf_1"/>
    <property type="match status" value="1"/>
</dbReference>
<dbReference type="InterPro" id="IPR001296">
    <property type="entry name" value="Glyco_trans_1"/>
</dbReference>
<dbReference type="RefSeq" id="WP_070351345.1">
    <property type="nucleotide sequence ID" value="NZ_CP043474.1"/>
</dbReference>